<dbReference type="AlphaFoldDB" id="A0AAE4TQV8"/>
<protein>
    <submittedName>
        <fullName evidence="1">Uncharacterized protein</fullName>
    </submittedName>
</protein>
<evidence type="ECO:0000313" key="2">
    <source>
        <dbReference type="Proteomes" id="UP001187859"/>
    </source>
</evidence>
<dbReference type="EMBL" id="JASGOQ010000001">
    <property type="protein sequence ID" value="MDV5392649.1"/>
    <property type="molecule type" value="Genomic_DNA"/>
</dbReference>
<comment type="caution">
    <text evidence="1">The sequence shown here is derived from an EMBL/GenBank/DDBJ whole genome shotgun (WGS) entry which is preliminary data.</text>
</comment>
<accession>A0AAE4TQV8</accession>
<organism evidence="1 2">
    <name type="scientific">Shewanella xiamenensis</name>
    <dbReference type="NCBI Taxonomy" id="332186"/>
    <lineage>
        <taxon>Bacteria</taxon>
        <taxon>Pseudomonadati</taxon>
        <taxon>Pseudomonadota</taxon>
        <taxon>Gammaproteobacteria</taxon>
        <taxon>Alteromonadales</taxon>
        <taxon>Shewanellaceae</taxon>
        <taxon>Shewanella</taxon>
    </lineage>
</organism>
<evidence type="ECO:0000313" key="1">
    <source>
        <dbReference type="EMBL" id="MDV5392649.1"/>
    </source>
</evidence>
<name>A0AAE4TQV8_9GAMM</name>
<gene>
    <name evidence="1" type="ORF">QM089_20870</name>
</gene>
<sequence>MARMILLLELGDWTGGHHGQSPYLVEFDSKRLDSPFDVSEGWGHGLGGSRYSLARFVETEHYTQLKLHASWAAAIIAQALPALDIEAIAQGLQAQYASHSPAIPSNLARYF</sequence>
<proteinExistence type="predicted"/>
<dbReference type="RefSeq" id="WP_099457112.1">
    <property type="nucleotide sequence ID" value="NZ_AP026732.1"/>
</dbReference>
<reference evidence="1" key="1">
    <citation type="submission" date="2023-05" db="EMBL/GenBank/DDBJ databases">
        <title>Colonisation of extended spectrum b-lactamase- and carbapenemase-producing bacteria on hospital surfaces from low- and middle-income countries.</title>
        <authorList>
            <person name="Nieto-Rosado M."/>
            <person name="Sands K."/>
            <person name="Iregbu K."/>
            <person name="Zahra R."/>
            <person name="Mazarati J.B."/>
            <person name="Mehtar S."/>
            <person name="Barnards-Group B."/>
            <person name="Walsh T.R."/>
        </authorList>
    </citation>
    <scope>NUCLEOTIDE SEQUENCE</scope>
    <source>
        <strain evidence="1">PP-E493</strain>
    </source>
</reference>
<dbReference type="Proteomes" id="UP001187859">
    <property type="component" value="Unassembled WGS sequence"/>
</dbReference>